<feature type="transmembrane region" description="Helical" evidence="1">
    <location>
        <begin position="141"/>
        <end position="160"/>
    </location>
</feature>
<dbReference type="GO" id="GO:0035438">
    <property type="term" value="F:cyclic-di-GMP binding"/>
    <property type="evidence" value="ECO:0007669"/>
    <property type="project" value="InterPro"/>
</dbReference>
<dbReference type="Pfam" id="PF07238">
    <property type="entry name" value="PilZ"/>
    <property type="match status" value="1"/>
</dbReference>
<organism evidence="3 4">
    <name type="scientific">Sphingomonas aliaeris</name>
    <dbReference type="NCBI Taxonomy" id="2759526"/>
    <lineage>
        <taxon>Bacteria</taxon>
        <taxon>Pseudomonadati</taxon>
        <taxon>Pseudomonadota</taxon>
        <taxon>Alphaproteobacteria</taxon>
        <taxon>Sphingomonadales</taxon>
        <taxon>Sphingomonadaceae</taxon>
        <taxon>Sphingomonas</taxon>
    </lineage>
</organism>
<gene>
    <name evidence="3" type="ORF">H5J25_04740</name>
</gene>
<dbReference type="Proteomes" id="UP000595894">
    <property type="component" value="Chromosome"/>
</dbReference>
<keyword evidence="4" id="KW-1185">Reference proteome</keyword>
<dbReference type="RefSeq" id="WP_202094980.1">
    <property type="nucleotide sequence ID" value="NZ_CP061035.1"/>
</dbReference>
<dbReference type="EMBL" id="CP061035">
    <property type="protein sequence ID" value="QQV78051.1"/>
    <property type="molecule type" value="Genomic_DNA"/>
</dbReference>
<dbReference type="InterPro" id="IPR009875">
    <property type="entry name" value="PilZ_domain"/>
</dbReference>
<dbReference type="Gene3D" id="2.40.10.220">
    <property type="entry name" value="predicted glycosyltransferase like domains"/>
    <property type="match status" value="1"/>
</dbReference>
<keyword evidence="1" id="KW-0472">Membrane</keyword>
<keyword evidence="1" id="KW-1133">Transmembrane helix</keyword>
<accession>A0A974NW62</accession>
<dbReference type="AlphaFoldDB" id="A0A974NW62"/>
<name>A0A974NW62_9SPHN</name>
<evidence type="ECO:0000313" key="3">
    <source>
        <dbReference type="EMBL" id="QQV78051.1"/>
    </source>
</evidence>
<keyword evidence="1" id="KW-0812">Transmembrane</keyword>
<evidence type="ECO:0000256" key="1">
    <source>
        <dbReference type="SAM" id="Phobius"/>
    </source>
</evidence>
<feature type="transmembrane region" description="Helical" evidence="1">
    <location>
        <begin position="55"/>
        <end position="77"/>
    </location>
</feature>
<proteinExistence type="predicted"/>
<reference evidence="4" key="1">
    <citation type="submission" date="2020-09" db="EMBL/GenBank/DDBJ databases">
        <title>Sphingomonas sp., a new species isolated from pork steak.</title>
        <authorList>
            <person name="Heidler von Heilborn D."/>
        </authorList>
    </citation>
    <scope>NUCLEOTIDE SEQUENCE [LARGE SCALE GENOMIC DNA]</scope>
</reference>
<dbReference type="SUPFAM" id="SSF141371">
    <property type="entry name" value="PilZ domain-like"/>
    <property type="match status" value="1"/>
</dbReference>
<feature type="domain" description="PilZ" evidence="2">
    <location>
        <begin position="21"/>
        <end position="100"/>
    </location>
</feature>
<evidence type="ECO:0000313" key="4">
    <source>
        <dbReference type="Proteomes" id="UP000595894"/>
    </source>
</evidence>
<evidence type="ECO:0000259" key="2">
    <source>
        <dbReference type="Pfam" id="PF07238"/>
    </source>
</evidence>
<dbReference type="KEGG" id="sari:H5J25_04740"/>
<protein>
    <submittedName>
        <fullName evidence="3">PilZ domain-containing protein</fullName>
    </submittedName>
</protein>
<sequence>MTILDREHSSSRLTAQVYLDSRAAPRLQADRQVTIRTDREEPVDALIEDLSLTGFGMSTMADLPVGSVVGLSIGGALRRRVKIVRRAGLAYGCEFLAPLSDMEVSSALRSGDVVAANFVTEPRMEKVAKPGGRRLSYLAKLYVLVGILVTLWAIVIYGVVHLR</sequence>